<evidence type="ECO:0000313" key="5">
    <source>
        <dbReference type="EMBL" id="WOT34296.1"/>
    </source>
</evidence>
<evidence type="ECO:0000313" key="3">
    <source>
        <dbReference type="EMBL" id="WOT34245.1"/>
    </source>
</evidence>
<keyword evidence="2" id="KW-0812">Transmembrane</keyword>
<proteinExistence type="predicted"/>
<accession>A0ABZ0K978</accession>
<evidence type="ECO:0008006" key="7">
    <source>
        <dbReference type="Google" id="ProtNLM"/>
    </source>
</evidence>
<dbReference type="EMBL" id="CP137524">
    <property type="protein sequence ID" value="WOT34296.1"/>
    <property type="molecule type" value="Genomic_DNA"/>
</dbReference>
<protein>
    <recommendedName>
        <fullName evidence="7">ABC transporter permease</fullName>
    </recommendedName>
</protein>
<feature type="transmembrane region" description="Helical" evidence="2">
    <location>
        <begin position="48"/>
        <end position="69"/>
    </location>
</feature>
<reference evidence="3" key="2">
    <citation type="submission" date="2023-10" db="EMBL/GenBank/DDBJ databases">
        <authorList>
            <person name="guan w."/>
        </authorList>
    </citation>
    <scope>NUCLEOTIDE SEQUENCE</scope>
    <source>
        <strain evidence="3">CICC 11043</strain>
    </source>
</reference>
<evidence type="ECO:0000313" key="6">
    <source>
        <dbReference type="Proteomes" id="UP001305002"/>
    </source>
</evidence>
<keyword evidence="6" id="KW-1185">Reference proteome</keyword>
<keyword evidence="2" id="KW-1133">Transmembrane helix</keyword>
<feature type="region of interest" description="Disordered" evidence="1">
    <location>
        <begin position="104"/>
        <end position="126"/>
    </location>
</feature>
<feature type="transmembrane region" description="Helical" evidence="2">
    <location>
        <begin position="17"/>
        <end position="36"/>
    </location>
</feature>
<name>A0ABZ0K978_STRC4</name>
<sequence>MSTNLVSVLWAIVRRPILLGALILGFLGSGILALVISSSTTGWWQDFLLSAGVNLIFVGVVDLLVLGVLRNLIEGGRPASPLLVVAAPSGVRLSPEAIQALNEAMRQMSEEETDSDQGEADHRSEP</sequence>
<gene>
    <name evidence="3" type="ORF">R5U08_08860</name>
    <name evidence="4" type="ORF">R5U08_09015</name>
    <name evidence="5" type="ORF">R5U08_09165</name>
</gene>
<keyword evidence="2" id="KW-0472">Membrane</keyword>
<evidence type="ECO:0000256" key="2">
    <source>
        <dbReference type="SAM" id="Phobius"/>
    </source>
</evidence>
<evidence type="ECO:0000313" key="4">
    <source>
        <dbReference type="EMBL" id="WOT34272.1"/>
    </source>
</evidence>
<evidence type="ECO:0000256" key="1">
    <source>
        <dbReference type="SAM" id="MobiDB-lite"/>
    </source>
</evidence>
<reference evidence="3" key="3">
    <citation type="journal article" date="2024" name="Microb. Biotechnol.">
        <title>The involvement of multiple ABC transporters in daunorubicin efflux in Streptomyces coeruleorubidus.</title>
        <authorList>
            <person name="Dong J."/>
            <person name="Ning J."/>
            <person name="Tian Y."/>
            <person name="Li H."/>
            <person name="Chen H."/>
            <person name="Guan W."/>
        </authorList>
    </citation>
    <scope>NUCLEOTIDE SEQUENCE</scope>
    <source>
        <strain evidence="3">CICC 11043</strain>
    </source>
</reference>
<reference evidence="3 6" key="1">
    <citation type="journal article" date="2021" name="J. Microbiol. Biotechnol.">
        <title>An Efficient Markerless Deletion System Suitable for the Industrial Strains of Streptomyces.</title>
        <authorList>
            <person name="Dong J."/>
            <person name="Wei J."/>
            <person name="Li H."/>
            <person name="Zhao S."/>
            <person name="Guan W."/>
        </authorList>
    </citation>
    <scope>NUCLEOTIDE SEQUENCE [LARGE SCALE GENOMIC DNA]</scope>
    <source>
        <strain evidence="3 6">CICC 11043</strain>
    </source>
</reference>
<dbReference type="EMBL" id="CP137524">
    <property type="protein sequence ID" value="WOT34272.1"/>
    <property type="molecule type" value="Genomic_DNA"/>
</dbReference>
<dbReference type="EMBL" id="CP137524">
    <property type="protein sequence ID" value="WOT34245.1"/>
    <property type="molecule type" value="Genomic_DNA"/>
</dbReference>
<dbReference type="RefSeq" id="WP_317924660.1">
    <property type="nucleotide sequence ID" value="NZ_CP137524.1"/>
</dbReference>
<dbReference type="Proteomes" id="UP001305002">
    <property type="component" value="Chromosome"/>
</dbReference>
<organism evidence="3 6">
    <name type="scientific">Streptomyces coeruleorubidus</name>
    <dbReference type="NCBI Taxonomy" id="116188"/>
    <lineage>
        <taxon>Bacteria</taxon>
        <taxon>Bacillati</taxon>
        <taxon>Actinomycetota</taxon>
        <taxon>Actinomycetes</taxon>
        <taxon>Kitasatosporales</taxon>
        <taxon>Streptomycetaceae</taxon>
        <taxon>Streptomyces</taxon>
    </lineage>
</organism>